<gene>
    <name evidence="12" type="ORF">MEUPH1_LOCUS12981</name>
</gene>
<feature type="domain" description="PINIT" evidence="11">
    <location>
        <begin position="224"/>
        <end position="399"/>
    </location>
</feature>
<keyword evidence="7" id="KW-0862">Zinc</keyword>
<dbReference type="PROSITE" id="PS51044">
    <property type="entry name" value="ZF_SP_RING"/>
    <property type="match status" value="1"/>
</dbReference>
<dbReference type="Pfam" id="PF14324">
    <property type="entry name" value="PINIT"/>
    <property type="match status" value="1"/>
</dbReference>
<evidence type="ECO:0000256" key="8">
    <source>
        <dbReference type="PROSITE-ProRule" id="PRU00452"/>
    </source>
</evidence>
<dbReference type="EMBL" id="CARXXK010000002">
    <property type="protein sequence ID" value="CAI6357346.1"/>
    <property type="molecule type" value="Genomic_DNA"/>
</dbReference>
<evidence type="ECO:0000256" key="1">
    <source>
        <dbReference type="ARBA" id="ARBA00004718"/>
    </source>
</evidence>
<dbReference type="GO" id="GO:0003712">
    <property type="term" value="F:transcription coregulator activity"/>
    <property type="evidence" value="ECO:0007669"/>
    <property type="project" value="TreeGrafter"/>
</dbReference>
<comment type="similarity">
    <text evidence="2">Belongs to the PIAS family.</text>
</comment>
<dbReference type="PANTHER" id="PTHR10782">
    <property type="entry name" value="ZINC FINGER MIZ DOMAIN-CONTAINING PROTEIN"/>
    <property type="match status" value="1"/>
</dbReference>
<evidence type="ECO:0000259" key="11">
    <source>
        <dbReference type="PROSITE" id="PS51466"/>
    </source>
</evidence>
<keyword evidence="4" id="KW-0479">Metal-binding</keyword>
<protein>
    <submittedName>
        <fullName evidence="12">Uncharacterized protein</fullName>
    </submittedName>
</protein>
<evidence type="ECO:0000256" key="6">
    <source>
        <dbReference type="ARBA" id="ARBA00022786"/>
    </source>
</evidence>
<dbReference type="AlphaFoldDB" id="A0AAV0WNB4"/>
<dbReference type="Gene3D" id="3.30.40.10">
    <property type="entry name" value="Zinc/RING finger domain, C3HC4 (zinc finger)"/>
    <property type="match status" value="1"/>
</dbReference>
<feature type="domain" description="SP-RING-type" evidence="10">
    <location>
        <begin position="430"/>
        <end position="517"/>
    </location>
</feature>
<dbReference type="InterPro" id="IPR036361">
    <property type="entry name" value="SAP_dom_sf"/>
</dbReference>
<evidence type="ECO:0000313" key="12">
    <source>
        <dbReference type="EMBL" id="CAI6357346.1"/>
    </source>
</evidence>
<evidence type="ECO:0000256" key="4">
    <source>
        <dbReference type="ARBA" id="ARBA00022723"/>
    </source>
</evidence>
<dbReference type="InterPro" id="IPR038654">
    <property type="entry name" value="PINIT_sf"/>
</dbReference>
<name>A0AAV0WNB4_9HEMI</name>
<organism evidence="12 13">
    <name type="scientific">Macrosiphum euphorbiae</name>
    <name type="common">potato aphid</name>
    <dbReference type="NCBI Taxonomy" id="13131"/>
    <lineage>
        <taxon>Eukaryota</taxon>
        <taxon>Metazoa</taxon>
        <taxon>Ecdysozoa</taxon>
        <taxon>Arthropoda</taxon>
        <taxon>Hexapoda</taxon>
        <taxon>Insecta</taxon>
        <taxon>Pterygota</taxon>
        <taxon>Neoptera</taxon>
        <taxon>Paraneoptera</taxon>
        <taxon>Hemiptera</taxon>
        <taxon>Sternorrhyncha</taxon>
        <taxon>Aphidomorpha</taxon>
        <taxon>Aphidoidea</taxon>
        <taxon>Aphididae</taxon>
        <taxon>Macrosiphini</taxon>
        <taxon>Macrosiphum</taxon>
    </lineage>
</organism>
<evidence type="ECO:0000256" key="7">
    <source>
        <dbReference type="ARBA" id="ARBA00022833"/>
    </source>
</evidence>
<keyword evidence="3" id="KW-0808">Transferase</keyword>
<evidence type="ECO:0000256" key="3">
    <source>
        <dbReference type="ARBA" id="ARBA00022679"/>
    </source>
</evidence>
<comment type="pathway">
    <text evidence="1">Protein modification; protein sumoylation.</text>
</comment>
<dbReference type="GO" id="GO:0008270">
    <property type="term" value="F:zinc ion binding"/>
    <property type="evidence" value="ECO:0007669"/>
    <property type="project" value="UniProtKB-KW"/>
</dbReference>
<evidence type="ECO:0000313" key="13">
    <source>
        <dbReference type="Proteomes" id="UP001160148"/>
    </source>
</evidence>
<proteinExistence type="inferred from homology"/>
<keyword evidence="6" id="KW-0833">Ubl conjugation pathway</keyword>
<sequence length="605" mass="69656">MMNNLYDEDYREMLKYFRSGDLRALLEAFGKNNLGQRTELRERAIELLNSRPKDLNYVAYLSKIYDIYHLLPCHPSVFPNDNTMLSAMQTQQSQMMSISQIPQQRMYRPPQYQQSMYTPQYQQSMYTPQYQQSMYTPQARLPHLMTKMEGGIYGNATGANTIPENTMANNQIEYVSVSYQPVRSRIIVPSPLPSQMPSYQQNMYTMLQNTLRSVLNAAALRNNNALIPSPQIVANYKFKNLPFYDVIDDIIKPTLLDGSEICTLSNFAKGMRECTFEHTMSVEQATLISMNRDISPGKPEYYGIQYQIRICQLENGVYDEVSDCLPIGLHIRVCNNYCTLPPIVTRDRELSEMKSRRASRPINIAQFMKLCPFTKNVITVNWLPDGKNYALAIFIVKQLSADTLMKKLHDKTPRSSEETKNYIIKKLTNVDPELTTTSSYNFSLVCPLSKVRMKIPAKSIHCDHIQCFDAGTFILMNEKKPQWMCPTCNKSCLYNDIQIDNYFLEIITSPTLSDDINVIEVLADGSWIIPEENKDTKNMNSTIDNKVKPIDFIDLDDIDDEEFIESEEEPRPGGSECQKSKNLKPHLVDMTMDEDEEPSKQKDKL</sequence>
<dbReference type="GO" id="GO:0006357">
    <property type="term" value="P:regulation of transcription by RNA polymerase II"/>
    <property type="evidence" value="ECO:0007669"/>
    <property type="project" value="TreeGrafter"/>
</dbReference>
<comment type="caution">
    <text evidence="12">The sequence shown here is derived from an EMBL/GenBank/DDBJ whole genome shotgun (WGS) entry which is preliminary data.</text>
</comment>
<evidence type="ECO:0000256" key="2">
    <source>
        <dbReference type="ARBA" id="ARBA00005383"/>
    </source>
</evidence>
<dbReference type="PROSITE" id="PS51466">
    <property type="entry name" value="PINIT"/>
    <property type="match status" value="1"/>
</dbReference>
<dbReference type="InterPro" id="IPR004181">
    <property type="entry name" value="Znf_MIZ"/>
</dbReference>
<dbReference type="GO" id="GO:0000785">
    <property type="term" value="C:chromatin"/>
    <property type="evidence" value="ECO:0007669"/>
    <property type="project" value="TreeGrafter"/>
</dbReference>
<dbReference type="Pfam" id="PF02891">
    <property type="entry name" value="zf-MIZ"/>
    <property type="match status" value="1"/>
</dbReference>
<keyword evidence="13" id="KW-1185">Reference proteome</keyword>
<reference evidence="12 13" key="1">
    <citation type="submission" date="2023-01" db="EMBL/GenBank/DDBJ databases">
        <authorList>
            <person name="Whitehead M."/>
        </authorList>
    </citation>
    <scope>NUCLEOTIDE SEQUENCE [LARGE SCALE GENOMIC DNA]</scope>
</reference>
<keyword evidence="5 8" id="KW-0863">Zinc-finger</keyword>
<dbReference type="Proteomes" id="UP001160148">
    <property type="component" value="Unassembled WGS sequence"/>
</dbReference>
<dbReference type="Gene3D" id="2.60.120.780">
    <property type="entry name" value="PINIT domain"/>
    <property type="match status" value="1"/>
</dbReference>
<dbReference type="PANTHER" id="PTHR10782:SF94">
    <property type="entry name" value="SUPPRESSOR OF VARIEGATION 2-10, ISOFORM I"/>
    <property type="match status" value="1"/>
</dbReference>
<dbReference type="InterPro" id="IPR023321">
    <property type="entry name" value="PINIT"/>
</dbReference>
<dbReference type="FunFam" id="2.60.120.780:FF:000001">
    <property type="entry name" value="E3 SUMO-protein ligase PIAS2 isoform X1"/>
    <property type="match status" value="1"/>
</dbReference>
<feature type="region of interest" description="Disordered" evidence="9">
    <location>
        <begin position="564"/>
        <end position="605"/>
    </location>
</feature>
<dbReference type="Gene3D" id="1.10.720.30">
    <property type="entry name" value="SAP domain"/>
    <property type="match status" value="1"/>
</dbReference>
<dbReference type="GO" id="GO:0061665">
    <property type="term" value="F:SUMO ligase activity"/>
    <property type="evidence" value="ECO:0007669"/>
    <property type="project" value="TreeGrafter"/>
</dbReference>
<evidence type="ECO:0000256" key="5">
    <source>
        <dbReference type="ARBA" id="ARBA00022771"/>
    </source>
</evidence>
<dbReference type="InterPro" id="IPR013083">
    <property type="entry name" value="Znf_RING/FYVE/PHD"/>
</dbReference>
<accession>A0AAV0WNB4</accession>
<evidence type="ECO:0000259" key="10">
    <source>
        <dbReference type="PROSITE" id="PS51044"/>
    </source>
</evidence>
<evidence type="ECO:0000256" key="9">
    <source>
        <dbReference type="SAM" id="MobiDB-lite"/>
    </source>
</evidence>
<dbReference type="SUPFAM" id="SSF68906">
    <property type="entry name" value="SAP domain"/>
    <property type="match status" value="1"/>
</dbReference>
<dbReference type="GO" id="GO:0016925">
    <property type="term" value="P:protein sumoylation"/>
    <property type="evidence" value="ECO:0007669"/>
    <property type="project" value="TreeGrafter"/>
</dbReference>